<dbReference type="EMBL" id="CP022355">
    <property type="protein sequence ID" value="ASK78756.1"/>
    <property type="molecule type" value="Genomic_DNA"/>
</dbReference>
<comment type="similarity">
    <text evidence="1">Belongs to the bacterial solute-binding protein 3 family.</text>
</comment>
<keyword evidence="3" id="KW-1133">Transmembrane helix</keyword>
<dbReference type="AlphaFoldDB" id="A0A220VEV9"/>
<organism evidence="5 6">
    <name type="scientific">Paraphotobacterium marinum</name>
    <dbReference type="NCBI Taxonomy" id="1755811"/>
    <lineage>
        <taxon>Bacteria</taxon>
        <taxon>Pseudomonadati</taxon>
        <taxon>Pseudomonadota</taxon>
        <taxon>Gammaproteobacteria</taxon>
        <taxon>Vibrionales</taxon>
        <taxon>Vibrionaceae</taxon>
        <taxon>Paraphotobacterium</taxon>
    </lineage>
</organism>
<dbReference type="PANTHER" id="PTHR35936">
    <property type="entry name" value="MEMBRANE-BOUND LYTIC MUREIN TRANSGLYCOSYLASE F"/>
    <property type="match status" value="1"/>
</dbReference>
<keyword evidence="3" id="KW-0812">Transmembrane</keyword>
<feature type="transmembrane region" description="Helical" evidence="3">
    <location>
        <begin position="35"/>
        <end position="52"/>
    </location>
</feature>
<feature type="domain" description="Solute-binding protein family 3/N-terminal" evidence="4">
    <location>
        <begin position="54"/>
        <end position="277"/>
    </location>
</feature>
<keyword evidence="2" id="KW-0732">Signal</keyword>
<accession>A0A220VEV9</accession>
<dbReference type="SUPFAM" id="SSF53850">
    <property type="entry name" value="Periplasmic binding protein-like II"/>
    <property type="match status" value="1"/>
</dbReference>
<keyword evidence="3" id="KW-0472">Membrane</keyword>
<evidence type="ECO:0000256" key="3">
    <source>
        <dbReference type="SAM" id="Phobius"/>
    </source>
</evidence>
<dbReference type="SMART" id="SM00062">
    <property type="entry name" value="PBPb"/>
    <property type="match status" value="1"/>
</dbReference>
<sequence>MGLSSLGIRLISSLTALKCLLSLFRYFIVKLQKNIYLLLITIGLIISLNVNSETIKVGLSSHYYPFNFKKAGHIQGFEVDIWKEIGKTSHRQIKFVLSSFSNSFKLLNDKKIDTIANQVTLTPKRESNYFFSTPYTYDADQVFVKNTSHYHNIKDLKNRRIVADTISDSNLVLSRLNQEHNLNLKITPLRVDNLKNIVKLDYADAYVMERNEAVVYINHFNLPLKLLGPPIETFKKAYPFRRDEQGRQLKLIVDKALSQMRDNGKLTQISLKWLGMDITRNPMGLSNSD</sequence>
<dbReference type="PANTHER" id="PTHR35936:SF19">
    <property type="entry name" value="AMINO-ACID-BINDING PROTEIN YXEM-RELATED"/>
    <property type="match status" value="1"/>
</dbReference>
<name>A0A220VEV9_9GAMM</name>
<feature type="transmembrane region" description="Helical" evidence="3">
    <location>
        <begin position="6"/>
        <end position="28"/>
    </location>
</feature>
<dbReference type="KEGG" id="pmai:CF386_06985"/>
<evidence type="ECO:0000313" key="5">
    <source>
        <dbReference type="EMBL" id="ASK78756.1"/>
    </source>
</evidence>
<gene>
    <name evidence="5" type="ORF">CF386_06985</name>
</gene>
<keyword evidence="6" id="KW-1185">Reference proteome</keyword>
<dbReference type="InterPro" id="IPR001638">
    <property type="entry name" value="Solute-binding_3/MltF_N"/>
</dbReference>
<dbReference type="Proteomes" id="UP000242175">
    <property type="component" value="Chromosome large"/>
</dbReference>
<evidence type="ECO:0000256" key="1">
    <source>
        <dbReference type="ARBA" id="ARBA00010333"/>
    </source>
</evidence>
<evidence type="ECO:0000256" key="2">
    <source>
        <dbReference type="ARBA" id="ARBA00022729"/>
    </source>
</evidence>
<dbReference type="Gene3D" id="3.40.190.10">
    <property type="entry name" value="Periplasmic binding protein-like II"/>
    <property type="match status" value="2"/>
</dbReference>
<evidence type="ECO:0000259" key="4">
    <source>
        <dbReference type="SMART" id="SM00062"/>
    </source>
</evidence>
<proteinExistence type="inferred from homology"/>
<protein>
    <submittedName>
        <fullName evidence="5">Amino acid ABC transporter substrate-binding protein</fullName>
    </submittedName>
</protein>
<evidence type="ECO:0000313" key="6">
    <source>
        <dbReference type="Proteomes" id="UP000242175"/>
    </source>
</evidence>
<dbReference type="Pfam" id="PF00497">
    <property type="entry name" value="SBP_bac_3"/>
    <property type="match status" value="1"/>
</dbReference>
<reference evidence="5 6" key="1">
    <citation type="journal article" date="2016" name="Int. J. Syst. Evol. Microbiol.">
        <title>Paraphotobacterium marinum gen. nov., sp. nov., a member of the family Vibrionaceae, isolated from surface seawater.</title>
        <authorList>
            <person name="Huang Z."/>
            <person name="Dong C."/>
            <person name="Shao Z."/>
        </authorList>
    </citation>
    <scope>NUCLEOTIDE SEQUENCE [LARGE SCALE GENOMIC DNA]</scope>
    <source>
        <strain evidence="5 6">NSCS20N07D</strain>
    </source>
</reference>